<evidence type="ECO:0000313" key="2">
    <source>
        <dbReference type="EMBL" id="CAH9140721.1"/>
    </source>
</evidence>
<dbReference type="EMBL" id="CAMAPF010001026">
    <property type="protein sequence ID" value="CAH9140721.1"/>
    <property type="molecule type" value="Genomic_DNA"/>
</dbReference>
<comment type="caution">
    <text evidence="1">The sequence shown here is derived from an EMBL/GenBank/DDBJ whole genome shotgun (WGS) entry which is preliminary data.</text>
</comment>
<evidence type="ECO:0000313" key="1">
    <source>
        <dbReference type="EMBL" id="CAH9103807.1"/>
    </source>
</evidence>
<dbReference type="Proteomes" id="UP001152523">
    <property type="component" value="Unassembled WGS sequence"/>
</dbReference>
<name>A0AAV0DKF1_9ASTE</name>
<organism evidence="1 3">
    <name type="scientific">Cuscuta epithymum</name>
    <dbReference type="NCBI Taxonomy" id="186058"/>
    <lineage>
        <taxon>Eukaryota</taxon>
        <taxon>Viridiplantae</taxon>
        <taxon>Streptophyta</taxon>
        <taxon>Embryophyta</taxon>
        <taxon>Tracheophyta</taxon>
        <taxon>Spermatophyta</taxon>
        <taxon>Magnoliopsida</taxon>
        <taxon>eudicotyledons</taxon>
        <taxon>Gunneridae</taxon>
        <taxon>Pentapetalae</taxon>
        <taxon>asterids</taxon>
        <taxon>lamiids</taxon>
        <taxon>Solanales</taxon>
        <taxon>Convolvulaceae</taxon>
        <taxon>Cuscuteae</taxon>
        <taxon>Cuscuta</taxon>
        <taxon>Cuscuta subgen. Cuscuta</taxon>
    </lineage>
</organism>
<protein>
    <submittedName>
        <fullName evidence="1">Uncharacterized protein</fullName>
    </submittedName>
</protein>
<dbReference type="AlphaFoldDB" id="A0AAV0DKF1"/>
<evidence type="ECO:0000313" key="3">
    <source>
        <dbReference type="Proteomes" id="UP001152523"/>
    </source>
</evidence>
<keyword evidence="3" id="KW-1185">Reference proteome</keyword>
<accession>A0AAV0DKF1</accession>
<gene>
    <name evidence="1" type="ORF">CEPIT_LOCUS16554</name>
    <name evidence="2" type="ORF">CEPIT_LOCUS38574</name>
</gene>
<proteinExistence type="predicted"/>
<dbReference type="EMBL" id="CAMAPF010000123">
    <property type="protein sequence ID" value="CAH9103807.1"/>
    <property type="molecule type" value="Genomic_DNA"/>
</dbReference>
<reference evidence="1" key="1">
    <citation type="submission" date="2022-07" db="EMBL/GenBank/DDBJ databases">
        <authorList>
            <person name="Macas J."/>
            <person name="Novak P."/>
            <person name="Neumann P."/>
        </authorList>
    </citation>
    <scope>NUCLEOTIDE SEQUENCE</scope>
</reference>
<sequence>MFKLNHMAAFHMPKNVNSSRFCFLVFCQELIDVILAPFSLNHSAKKHYAKNVYSCSLWLSSFTFESNVLHKKCLPPAKFCFALSIPHAHASLLTRVLKISVQWCLHS</sequence>